<reference evidence="2" key="1">
    <citation type="submission" date="2016-08" db="EMBL/GenBank/DDBJ databases">
        <title>Comparative genomics of Lactococcus lactis strain WFLU12 isolated from the gastrointestinal tract of wild olive flounder (Paralichythys olivaceus).</title>
        <authorList>
            <person name="Nguyen T.L."/>
            <person name="Kim D.-H."/>
        </authorList>
    </citation>
    <scope>NUCLEOTIDE SEQUENCE [LARGE SCALE GENOMIC DNA]</scope>
    <source>
        <strain evidence="2">WFLU12</strain>
    </source>
</reference>
<dbReference type="EMBL" id="PKRZ01000001">
    <property type="protein sequence ID" value="PLW59320.1"/>
    <property type="molecule type" value="Genomic_DNA"/>
</dbReference>
<accession>A0A2N5WAQ1</accession>
<dbReference type="RefSeq" id="WP_095586378.1">
    <property type="nucleotide sequence ID" value="NZ_PKRZ01000001.1"/>
</dbReference>
<dbReference type="Proteomes" id="UP000234865">
    <property type="component" value="Unassembled WGS sequence"/>
</dbReference>
<name>A0A2N5WAQ1_LACLL</name>
<organism evidence="1 2">
    <name type="scientific">Lactococcus lactis subsp. lactis</name>
    <name type="common">Streptococcus lactis</name>
    <dbReference type="NCBI Taxonomy" id="1360"/>
    <lineage>
        <taxon>Bacteria</taxon>
        <taxon>Bacillati</taxon>
        <taxon>Bacillota</taxon>
        <taxon>Bacilli</taxon>
        <taxon>Lactobacillales</taxon>
        <taxon>Streptococcaceae</taxon>
        <taxon>Lactococcus</taxon>
    </lineage>
</organism>
<evidence type="ECO:0000313" key="2">
    <source>
        <dbReference type="Proteomes" id="UP000234865"/>
    </source>
</evidence>
<proteinExistence type="predicted"/>
<protein>
    <submittedName>
        <fullName evidence="1">Uncharacterized protein</fullName>
    </submittedName>
</protein>
<sequence>MSKDFEDFRRKLNDNPKIMEEIFEKRFKKKNIVDNVSAMPNVMFDMIEQYHVWLNESESND</sequence>
<gene>
    <name evidence="1" type="ORF">CYU10_000175</name>
</gene>
<comment type="caution">
    <text evidence="1">The sequence shown here is derived from an EMBL/GenBank/DDBJ whole genome shotgun (WGS) entry which is preliminary data.</text>
</comment>
<evidence type="ECO:0000313" key="1">
    <source>
        <dbReference type="EMBL" id="PLW59320.1"/>
    </source>
</evidence>
<dbReference type="AlphaFoldDB" id="A0A2N5WAQ1"/>